<dbReference type="InterPro" id="IPR028359">
    <property type="entry name" value="UDP_ManNAc/GlcNAc_DH"/>
</dbReference>
<evidence type="ECO:0000259" key="2">
    <source>
        <dbReference type="Pfam" id="PF00984"/>
    </source>
</evidence>
<dbReference type="GO" id="GO:0016616">
    <property type="term" value="F:oxidoreductase activity, acting on the CH-OH group of donors, NAD or NADP as acceptor"/>
    <property type="evidence" value="ECO:0007669"/>
    <property type="project" value="InterPro"/>
</dbReference>
<dbReference type="Pfam" id="PF00984">
    <property type="entry name" value="UDPG_MGDP_dh"/>
    <property type="match status" value="1"/>
</dbReference>
<dbReference type="PIRSF" id="PIRSF000124">
    <property type="entry name" value="UDPglc_GDPman_dh"/>
    <property type="match status" value="1"/>
</dbReference>
<evidence type="ECO:0000313" key="3">
    <source>
        <dbReference type="EMBL" id="GJC78168.1"/>
    </source>
</evidence>
<dbReference type="InterPro" id="IPR008927">
    <property type="entry name" value="6-PGluconate_DH-like_C_sf"/>
</dbReference>
<dbReference type="Proteomes" id="UP001055172">
    <property type="component" value="Unassembled WGS sequence"/>
</dbReference>
<dbReference type="InterPro" id="IPR017476">
    <property type="entry name" value="UDP-Glc/GDP-Man"/>
</dbReference>
<organism evidence="3 4">
    <name type="scientific">Colletotrichum liriopes</name>
    <dbReference type="NCBI Taxonomy" id="708192"/>
    <lineage>
        <taxon>Eukaryota</taxon>
        <taxon>Fungi</taxon>
        <taxon>Dikarya</taxon>
        <taxon>Ascomycota</taxon>
        <taxon>Pezizomycotina</taxon>
        <taxon>Sordariomycetes</taxon>
        <taxon>Hypocreomycetidae</taxon>
        <taxon>Glomerellales</taxon>
        <taxon>Glomerellaceae</taxon>
        <taxon>Colletotrichum</taxon>
        <taxon>Colletotrichum spaethianum species complex</taxon>
    </lineage>
</organism>
<reference evidence="3 4" key="1">
    <citation type="submission" date="2021-07" db="EMBL/GenBank/DDBJ databases">
        <title>Genome data of Colletotrichum spaethianum.</title>
        <authorList>
            <person name="Utami Y.D."/>
            <person name="Hiruma K."/>
        </authorList>
    </citation>
    <scope>NUCLEOTIDE SEQUENCE [LARGE SCALE GENOMIC DNA]</scope>
    <source>
        <strain evidence="3 4">MAFF 242679</strain>
    </source>
</reference>
<feature type="domain" description="UDP-glucose/GDP-mannose dehydrogenase dimerisation" evidence="2">
    <location>
        <begin position="21"/>
        <end position="93"/>
    </location>
</feature>
<evidence type="ECO:0000313" key="4">
    <source>
        <dbReference type="Proteomes" id="UP001055172"/>
    </source>
</evidence>
<evidence type="ECO:0000256" key="1">
    <source>
        <dbReference type="ARBA" id="ARBA00006601"/>
    </source>
</evidence>
<dbReference type="GO" id="GO:0051287">
    <property type="term" value="F:NAD binding"/>
    <property type="evidence" value="ECO:0007669"/>
    <property type="project" value="InterPro"/>
</dbReference>
<dbReference type="PANTHER" id="PTHR43491:SF2">
    <property type="entry name" value="UDP-N-ACETYL-D-MANNOSAMINE DEHYDROGENASE"/>
    <property type="match status" value="1"/>
</dbReference>
<dbReference type="PANTHER" id="PTHR43491">
    <property type="entry name" value="UDP-N-ACETYL-D-MANNOSAMINE DEHYDROGENASE"/>
    <property type="match status" value="1"/>
</dbReference>
<dbReference type="SUPFAM" id="SSF48179">
    <property type="entry name" value="6-phosphogluconate dehydrogenase C-terminal domain-like"/>
    <property type="match status" value="1"/>
</dbReference>
<dbReference type="PIRSF" id="PIRSF500136">
    <property type="entry name" value="UDP_ManNAc_DH"/>
    <property type="match status" value="1"/>
</dbReference>
<keyword evidence="4" id="KW-1185">Reference proteome</keyword>
<dbReference type="Gene3D" id="3.40.50.720">
    <property type="entry name" value="NAD(P)-binding Rossmann-like Domain"/>
    <property type="match status" value="1"/>
</dbReference>
<gene>
    <name evidence="3" type="ORF">ColLi_01006</name>
</gene>
<dbReference type="SUPFAM" id="SSF52413">
    <property type="entry name" value="UDP-glucose/GDP-mannose dehydrogenase C-terminal domain"/>
    <property type="match status" value="1"/>
</dbReference>
<dbReference type="GO" id="GO:0016628">
    <property type="term" value="F:oxidoreductase activity, acting on the CH-CH group of donors, NAD or NADP as acceptor"/>
    <property type="evidence" value="ECO:0007669"/>
    <property type="project" value="InterPro"/>
</dbReference>
<protein>
    <submittedName>
        <fullName evidence="3">UDP-N-acetyl-D-glucosamine 6-dehydrogenase</fullName>
    </submittedName>
</protein>
<dbReference type="GO" id="GO:0000271">
    <property type="term" value="P:polysaccharide biosynthetic process"/>
    <property type="evidence" value="ECO:0007669"/>
    <property type="project" value="InterPro"/>
</dbReference>
<sequence length="235" mass="26336">MIYRLYSRVFDRIVPVSKPEVAEMTKLYENCQRMMCIAYANEMADACAAHGIDAYEVSNTASTKPFGYLPFEPSLGVGGHCIPVNPYYLLFNSEFPLLSAAANMMDKRPTKIALRILNSLFEKAQKREQGESSEGIIKRVLVVGIGFKAGQSHTINSPGLELANELAKNCRVAVMFADPLVRQKDVPHIRRLADKDWNLEELGRFDMIIVSNKQLGLDFDVLSKLNGVAVQMWCQ</sequence>
<dbReference type="AlphaFoldDB" id="A0AA37GC45"/>
<dbReference type="EMBL" id="BPPX01000002">
    <property type="protein sequence ID" value="GJC78168.1"/>
    <property type="molecule type" value="Genomic_DNA"/>
</dbReference>
<accession>A0AA37GC45</accession>
<name>A0AA37GC45_9PEZI</name>
<comment type="caution">
    <text evidence="3">The sequence shown here is derived from an EMBL/GenBank/DDBJ whole genome shotgun (WGS) entry which is preliminary data.</text>
</comment>
<comment type="similarity">
    <text evidence="1">Belongs to the UDP-glucose/GDP-mannose dehydrogenase family.</text>
</comment>
<dbReference type="InterPro" id="IPR036220">
    <property type="entry name" value="UDP-Glc/GDP-Man_DH_C_sf"/>
</dbReference>
<proteinExistence type="inferred from homology"/>
<dbReference type="InterPro" id="IPR014026">
    <property type="entry name" value="UDP-Glc/GDP-Man_DH_dimer"/>
</dbReference>